<evidence type="ECO:0000256" key="1">
    <source>
        <dbReference type="ARBA" id="ARBA00001286"/>
    </source>
</evidence>
<evidence type="ECO:0000313" key="12">
    <source>
        <dbReference type="Proteomes" id="UP000255233"/>
    </source>
</evidence>
<dbReference type="STRING" id="880526.GCA_000427365_02276"/>
<dbReference type="Pfam" id="PF01035">
    <property type="entry name" value="DNA_binding_1"/>
    <property type="match status" value="1"/>
</dbReference>
<comment type="similarity">
    <text evidence="2 8">Belongs to the MGMT family.</text>
</comment>
<dbReference type="OrthoDB" id="9802228at2"/>
<comment type="function">
    <text evidence="8">Involved in the cellular defense against the biological effects of O6-methylguanine (O6-MeG) and O4-methylthymine (O4-MeT) in DNA. Repairs the methylated nucleobase in DNA by stoichiometrically transferring the methyl group to a cysteine residue in the enzyme. This is a suicide reaction: the enzyme is irreversibly inactivated.</text>
</comment>
<keyword evidence="6 8" id="KW-0234">DNA repair</keyword>
<dbReference type="Gene3D" id="1.10.10.10">
    <property type="entry name" value="Winged helix-like DNA-binding domain superfamily/Winged helix DNA-binding domain"/>
    <property type="match status" value="1"/>
</dbReference>
<evidence type="ECO:0000313" key="11">
    <source>
        <dbReference type="EMBL" id="SUE34158.1"/>
    </source>
</evidence>
<proteinExistence type="inferred from homology"/>
<keyword evidence="4 8" id="KW-0808">Transferase</keyword>
<dbReference type="Gene3D" id="3.30.160.70">
    <property type="entry name" value="Methylated DNA-protein cysteine methyltransferase domain"/>
    <property type="match status" value="1"/>
</dbReference>
<dbReference type="GO" id="GO:0032259">
    <property type="term" value="P:methylation"/>
    <property type="evidence" value="ECO:0007669"/>
    <property type="project" value="UniProtKB-KW"/>
</dbReference>
<feature type="active site" description="Nucleophile; methyl group acceptor" evidence="8">
    <location>
        <position position="141"/>
    </location>
</feature>
<dbReference type="EMBL" id="UGVL01000001">
    <property type="protein sequence ID" value="SUE34158.1"/>
    <property type="molecule type" value="Genomic_DNA"/>
</dbReference>
<dbReference type="InterPro" id="IPR008332">
    <property type="entry name" value="MethylG_MeTrfase_N"/>
</dbReference>
<keyword evidence="12" id="KW-1185">Reference proteome</keyword>
<evidence type="ECO:0000256" key="8">
    <source>
        <dbReference type="HAMAP-Rule" id="MF_00772"/>
    </source>
</evidence>
<feature type="domain" description="Methylated-DNA-[protein]-cysteine S-methyltransferase DNA binding" evidence="9">
    <location>
        <begin position="90"/>
        <end position="169"/>
    </location>
</feature>
<evidence type="ECO:0000256" key="5">
    <source>
        <dbReference type="ARBA" id="ARBA00022763"/>
    </source>
</evidence>
<keyword evidence="3 8" id="KW-0489">Methyltransferase</keyword>
<dbReference type="RefSeq" id="WP_027291804.1">
    <property type="nucleotide sequence ID" value="NZ_UGVL01000001.1"/>
</dbReference>
<reference evidence="11 12" key="1">
    <citation type="submission" date="2018-06" db="EMBL/GenBank/DDBJ databases">
        <authorList>
            <consortium name="Pathogen Informatics"/>
            <person name="Doyle S."/>
        </authorList>
    </citation>
    <scope>NUCLEOTIDE SEQUENCE [LARGE SCALE GENOMIC DNA]</scope>
    <source>
        <strain evidence="11 12">NCTC11190</strain>
    </source>
</reference>
<dbReference type="InterPro" id="IPR014048">
    <property type="entry name" value="MethylDNA_cys_MeTrfase_DNA-bd"/>
</dbReference>
<dbReference type="EC" id="2.1.1.63" evidence="8"/>
<dbReference type="SUPFAM" id="SSF53155">
    <property type="entry name" value="Methylated DNA-protein cysteine methyltransferase domain"/>
    <property type="match status" value="1"/>
</dbReference>
<dbReference type="NCBIfam" id="TIGR00589">
    <property type="entry name" value="ogt"/>
    <property type="match status" value="1"/>
</dbReference>
<comment type="subcellular location">
    <subcellularLocation>
        <location evidence="8">Cytoplasm</location>
    </subcellularLocation>
</comment>
<dbReference type="InterPro" id="IPR036388">
    <property type="entry name" value="WH-like_DNA-bd_sf"/>
</dbReference>
<dbReference type="Pfam" id="PF02870">
    <property type="entry name" value="Methyltransf_1N"/>
    <property type="match status" value="1"/>
</dbReference>
<comment type="catalytic activity">
    <reaction evidence="7 8">
        <text>a 6-O-methyl-2'-deoxyguanosine in DNA + L-cysteinyl-[protein] = S-methyl-L-cysteinyl-[protein] + a 2'-deoxyguanosine in DNA</text>
        <dbReference type="Rhea" id="RHEA:24000"/>
        <dbReference type="Rhea" id="RHEA-COMP:10131"/>
        <dbReference type="Rhea" id="RHEA-COMP:10132"/>
        <dbReference type="Rhea" id="RHEA-COMP:11367"/>
        <dbReference type="Rhea" id="RHEA-COMP:11368"/>
        <dbReference type="ChEBI" id="CHEBI:29950"/>
        <dbReference type="ChEBI" id="CHEBI:82612"/>
        <dbReference type="ChEBI" id="CHEBI:85445"/>
        <dbReference type="ChEBI" id="CHEBI:85448"/>
        <dbReference type="EC" id="2.1.1.63"/>
    </reaction>
</comment>
<evidence type="ECO:0000259" key="9">
    <source>
        <dbReference type="Pfam" id="PF01035"/>
    </source>
</evidence>
<sequence length="175" mass="19621">MELQNVIQVHRYHSPCGELRLGSFGGKLCLCDWQVEKHRDHVDRRLEQVLQAGFVEGMSEVIAKAVRQLDEYFARKRQTFDVPLLFVGTEFQKSVWNELLNIPFGTTVSYGEMAERIGMPKAVRAVANANGANSLSIFAPCHRVIGSDRSLTGYGGGLPAKKFLLELETNTLSFF</sequence>
<keyword evidence="8" id="KW-0963">Cytoplasm</keyword>
<dbReference type="InterPro" id="IPR023546">
    <property type="entry name" value="MGMT"/>
</dbReference>
<evidence type="ECO:0000256" key="2">
    <source>
        <dbReference type="ARBA" id="ARBA00008711"/>
    </source>
</evidence>
<dbReference type="GO" id="GO:0003908">
    <property type="term" value="F:methylated-DNA-[protein]-cysteine S-methyltransferase activity"/>
    <property type="evidence" value="ECO:0007669"/>
    <property type="project" value="UniProtKB-UniRule"/>
</dbReference>
<evidence type="ECO:0000256" key="7">
    <source>
        <dbReference type="ARBA" id="ARBA00049348"/>
    </source>
</evidence>
<dbReference type="HAMAP" id="MF_00772">
    <property type="entry name" value="OGT"/>
    <property type="match status" value="1"/>
</dbReference>
<dbReference type="AlphaFoldDB" id="A0A379MRA4"/>
<feature type="domain" description="Methylguanine DNA methyltransferase ribonuclease-like" evidence="10">
    <location>
        <begin position="12"/>
        <end position="84"/>
    </location>
</feature>
<dbReference type="GO" id="GO:0006307">
    <property type="term" value="P:DNA alkylation repair"/>
    <property type="evidence" value="ECO:0007669"/>
    <property type="project" value="UniProtKB-UniRule"/>
</dbReference>
<organism evidence="11 12">
    <name type="scientific">Rikenella microfusus</name>
    <dbReference type="NCBI Taxonomy" id="28139"/>
    <lineage>
        <taxon>Bacteria</taxon>
        <taxon>Pseudomonadati</taxon>
        <taxon>Bacteroidota</taxon>
        <taxon>Bacteroidia</taxon>
        <taxon>Bacteroidales</taxon>
        <taxon>Rikenellaceae</taxon>
        <taxon>Rikenella</taxon>
    </lineage>
</organism>
<comment type="catalytic activity">
    <reaction evidence="1 8">
        <text>a 4-O-methyl-thymidine in DNA + L-cysteinyl-[protein] = a thymidine in DNA + S-methyl-L-cysteinyl-[protein]</text>
        <dbReference type="Rhea" id="RHEA:53428"/>
        <dbReference type="Rhea" id="RHEA-COMP:10131"/>
        <dbReference type="Rhea" id="RHEA-COMP:10132"/>
        <dbReference type="Rhea" id="RHEA-COMP:13555"/>
        <dbReference type="Rhea" id="RHEA-COMP:13556"/>
        <dbReference type="ChEBI" id="CHEBI:29950"/>
        <dbReference type="ChEBI" id="CHEBI:82612"/>
        <dbReference type="ChEBI" id="CHEBI:137386"/>
        <dbReference type="ChEBI" id="CHEBI:137387"/>
        <dbReference type="EC" id="2.1.1.63"/>
    </reaction>
</comment>
<dbReference type="FunFam" id="1.10.10.10:FF:000214">
    <property type="entry name" value="Methylated-DNA--protein-cysteine methyltransferase"/>
    <property type="match status" value="1"/>
</dbReference>
<dbReference type="SUPFAM" id="SSF46767">
    <property type="entry name" value="Methylated DNA-protein cysteine methyltransferase, C-terminal domain"/>
    <property type="match status" value="1"/>
</dbReference>
<dbReference type="PANTHER" id="PTHR10815:SF5">
    <property type="entry name" value="METHYLATED-DNA--PROTEIN-CYSTEINE METHYLTRANSFERASE"/>
    <property type="match status" value="1"/>
</dbReference>
<keyword evidence="5 8" id="KW-0227">DNA damage</keyword>
<dbReference type="CDD" id="cd06445">
    <property type="entry name" value="ATase"/>
    <property type="match status" value="1"/>
</dbReference>
<dbReference type="Proteomes" id="UP000255233">
    <property type="component" value="Unassembled WGS sequence"/>
</dbReference>
<name>A0A379MRA4_9BACT</name>
<accession>A0A379MRA4</accession>
<dbReference type="GO" id="GO:0005737">
    <property type="term" value="C:cytoplasm"/>
    <property type="evidence" value="ECO:0007669"/>
    <property type="project" value="UniProtKB-SubCell"/>
</dbReference>
<dbReference type="InterPro" id="IPR036631">
    <property type="entry name" value="MGMT_N_sf"/>
</dbReference>
<comment type="miscellaneous">
    <text evidence="8">This enzyme catalyzes only one turnover and therefore is not strictly catalytic. According to one definition, an enzyme is a biocatalyst that acts repeatedly and over many reaction cycles.</text>
</comment>
<dbReference type="PANTHER" id="PTHR10815">
    <property type="entry name" value="METHYLATED-DNA--PROTEIN-CYSTEINE METHYLTRANSFERASE"/>
    <property type="match status" value="1"/>
</dbReference>
<dbReference type="InterPro" id="IPR036217">
    <property type="entry name" value="MethylDNA_cys_MeTrfase_DNAb"/>
</dbReference>
<evidence type="ECO:0000259" key="10">
    <source>
        <dbReference type="Pfam" id="PF02870"/>
    </source>
</evidence>
<evidence type="ECO:0000256" key="3">
    <source>
        <dbReference type="ARBA" id="ARBA00022603"/>
    </source>
</evidence>
<evidence type="ECO:0000256" key="6">
    <source>
        <dbReference type="ARBA" id="ARBA00023204"/>
    </source>
</evidence>
<gene>
    <name evidence="11" type="primary">ogt</name>
    <name evidence="11" type="ORF">NCTC11190_01376</name>
</gene>
<evidence type="ECO:0000256" key="4">
    <source>
        <dbReference type="ARBA" id="ARBA00022679"/>
    </source>
</evidence>
<protein>
    <recommendedName>
        <fullName evidence="8">Methylated-DNA--protein-cysteine methyltransferase</fullName>
        <ecNumber evidence="8">2.1.1.63</ecNumber>
    </recommendedName>
    <alternativeName>
        <fullName evidence="8">6-O-methylguanine-DNA methyltransferase</fullName>
        <shortName evidence="8">MGMT</shortName>
    </alternativeName>
    <alternativeName>
        <fullName evidence="8">O-6-methylguanine-DNA-alkyltransferase</fullName>
    </alternativeName>
</protein>